<dbReference type="Gene3D" id="3.40.630.40">
    <property type="entry name" value="Zn-dependent exopeptidases"/>
    <property type="match status" value="1"/>
</dbReference>
<dbReference type="SUPFAM" id="SSF53187">
    <property type="entry name" value="Zn-dependent exopeptidases"/>
    <property type="match status" value="1"/>
</dbReference>
<name>A0A7H0H0Q7_9BACT</name>
<evidence type="ECO:0000313" key="5">
    <source>
        <dbReference type="EMBL" id="QNP54123.1"/>
    </source>
</evidence>
<reference evidence="5 6" key="1">
    <citation type="submission" date="2020-08" db="EMBL/GenBank/DDBJ databases">
        <title>Genome sequence of Hymenobacter qilianensis JCM 19763T.</title>
        <authorList>
            <person name="Hyun D.-W."/>
            <person name="Bae J.-W."/>
        </authorList>
    </citation>
    <scope>NUCLEOTIDE SEQUENCE [LARGE SCALE GENOMIC DNA]</scope>
    <source>
        <strain evidence="5 6">JCM 19763</strain>
    </source>
</reference>
<protein>
    <recommendedName>
        <fullName evidence="2">N-acetylmuramoyl-L-alanine amidase</fullName>
        <ecNumber evidence="2">3.5.1.28</ecNumber>
    </recommendedName>
</protein>
<dbReference type="GO" id="GO:0008745">
    <property type="term" value="F:N-acetylmuramoyl-L-alanine amidase activity"/>
    <property type="evidence" value="ECO:0007669"/>
    <property type="project" value="UniProtKB-EC"/>
</dbReference>
<comment type="catalytic activity">
    <reaction evidence="1">
        <text>Hydrolyzes the link between N-acetylmuramoyl residues and L-amino acid residues in certain cell-wall glycopeptides.</text>
        <dbReference type="EC" id="3.5.1.28"/>
    </reaction>
</comment>
<dbReference type="KEGG" id="hqi:H9L05_14380"/>
<dbReference type="PANTHER" id="PTHR30404">
    <property type="entry name" value="N-ACETYLMURAMOYL-L-ALANINE AMIDASE"/>
    <property type="match status" value="1"/>
</dbReference>
<dbReference type="SMART" id="SM00646">
    <property type="entry name" value="Ami_3"/>
    <property type="match status" value="1"/>
</dbReference>
<keyword evidence="6" id="KW-1185">Reference proteome</keyword>
<evidence type="ECO:0000256" key="2">
    <source>
        <dbReference type="ARBA" id="ARBA00011901"/>
    </source>
</evidence>
<dbReference type="InterPro" id="IPR050695">
    <property type="entry name" value="N-acetylmuramoyl_amidase_3"/>
</dbReference>
<organism evidence="5 6">
    <name type="scientific">Hymenobacter qilianensis</name>
    <dbReference type="NCBI Taxonomy" id="1385715"/>
    <lineage>
        <taxon>Bacteria</taxon>
        <taxon>Pseudomonadati</taxon>
        <taxon>Bacteroidota</taxon>
        <taxon>Cytophagia</taxon>
        <taxon>Cytophagales</taxon>
        <taxon>Hymenobacteraceae</taxon>
        <taxon>Hymenobacter</taxon>
    </lineage>
</organism>
<dbReference type="AlphaFoldDB" id="A0A7H0H0Q7"/>
<dbReference type="EC" id="3.5.1.28" evidence="2"/>
<evidence type="ECO:0000259" key="4">
    <source>
        <dbReference type="SMART" id="SM00646"/>
    </source>
</evidence>
<dbReference type="GO" id="GO:0009253">
    <property type="term" value="P:peptidoglycan catabolic process"/>
    <property type="evidence" value="ECO:0007669"/>
    <property type="project" value="InterPro"/>
</dbReference>
<proteinExistence type="predicted"/>
<dbReference type="GO" id="GO:0030288">
    <property type="term" value="C:outer membrane-bounded periplasmic space"/>
    <property type="evidence" value="ECO:0007669"/>
    <property type="project" value="TreeGrafter"/>
</dbReference>
<feature type="domain" description="MurNAc-LAA" evidence="4">
    <location>
        <begin position="253"/>
        <end position="362"/>
    </location>
</feature>
<dbReference type="Proteomes" id="UP000516093">
    <property type="component" value="Chromosome"/>
</dbReference>
<evidence type="ECO:0000256" key="3">
    <source>
        <dbReference type="ARBA" id="ARBA00022801"/>
    </source>
</evidence>
<evidence type="ECO:0000313" key="6">
    <source>
        <dbReference type="Proteomes" id="UP000516093"/>
    </source>
</evidence>
<dbReference type="PANTHER" id="PTHR30404:SF0">
    <property type="entry name" value="N-ACETYLMURAMOYL-L-ALANINE AMIDASE AMIC"/>
    <property type="match status" value="1"/>
</dbReference>
<evidence type="ECO:0000256" key="1">
    <source>
        <dbReference type="ARBA" id="ARBA00001561"/>
    </source>
</evidence>
<dbReference type="Pfam" id="PF01520">
    <property type="entry name" value="Amidase_3"/>
    <property type="match status" value="1"/>
</dbReference>
<accession>A0A7H0H0Q7</accession>
<keyword evidence="3" id="KW-0378">Hydrolase</keyword>
<dbReference type="InterPro" id="IPR002508">
    <property type="entry name" value="MurNAc-LAA_cat"/>
</dbReference>
<gene>
    <name evidence="5" type="ORF">H9L05_14380</name>
</gene>
<sequence>MFISTASVLLRSYWYTRIFFTCGLLFLRSISLFLALLLTSVLAFSQGVIRQVTARPGDGTHTLLRRHGLNPATHLQAFLVLNRANLSKNQGLIAGRKYRLPPASARSSTKAASPKASTRGTLAPISRAELYGNEYANIVVRDQQLRGAVLYLAAGHGGPDPGAIGQYGNAALAEDEYAYDVTLRLARTLMEHGAQVYMITQDPNDGIRDQAVLKTDYDEVTYPRQTIPLNQLARLRQGINTVNKLHARHKSAYQRLLTLHVDSRSAGQNIDVFFYHNSNSKAGQQLAQRIHQTFTARYRRAQPNRPYSGNVTTRNSLYVVRNSLAPTVFMELGNIRNDKDQRRFVIPDNRQALANWICEGIIADYRSHR</sequence>
<dbReference type="EMBL" id="CP060784">
    <property type="protein sequence ID" value="QNP54123.1"/>
    <property type="molecule type" value="Genomic_DNA"/>
</dbReference>
<dbReference type="CDD" id="cd02696">
    <property type="entry name" value="MurNAc-LAA"/>
    <property type="match status" value="1"/>
</dbReference>